<dbReference type="AlphaFoldDB" id="A0A373FE42"/>
<dbReference type="InterPro" id="IPR011051">
    <property type="entry name" value="RmlC_Cupin_sf"/>
</dbReference>
<evidence type="ECO:0000313" key="2">
    <source>
        <dbReference type="Proteomes" id="UP000261948"/>
    </source>
</evidence>
<dbReference type="Gene3D" id="2.60.120.10">
    <property type="entry name" value="Jelly Rolls"/>
    <property type="match status" value="1"/>
</dbReference>
<name>A0A373FE42_COMTE</name>
<comment type="caution">
    <text evidence="1">The sequence shown here is derived from an EMBL/GenBank/DDBJ whole genome shotgun (WGS) entry which is preliminary data.</text>
</comment>
<proteinExistence type="predicted"/>
<gene>
    <name evidence="1" type="ORF">DZC30_16730</name>
</gene>
<dbReference type="SUPFAM" id="SSF51182">
    <property type="entry name" value="RmlC-like cupins"/>
    <property type="match status" value="1"/>
</dbReference>
<keyword evidence="2" id="KW-1185">Reference proteome</keyword>
<dbReference type="EMBL" id="QURR01000023">
    <property type="protein sequence ID" value="RGE42418.1"/>
    <property type="molecule type" value="Genomic_DNA"/>
</dbReference>
<dbReference type="OrthoDB" id="2886949at2"/>
<dbReference type="Proteomes" id="UP000261948">
    <property type="component" value="Unassembled WGS sequence"/>
</dbReference>
<organism evidence="1 2">
    <name type="scientific">Comamonas testosteroni</name>
    <name type="common">Pseudomonas testosteroni</name>
    <dbReference type="NCBI Taxonomy" id="285"/>
    <lineage>
        <taxon>Bacteria</taxon>
        <taxon>Pseudomonadati</taxon>
        <taxon>Pseudomonadota</taxon>
        <taxon>Betaproteobacteria</taxon>
        <taxon>Burkholderiales</taxon>
        <taxon>Comamonadaceae</taxon>
        <taxon>Comamonas</taxon>
    </lineage>
</organism>
<evidence type="ECO:0000313" key="1">
    <source>
        <dbReference type="EMBL" id="RGE42418.1"/>
    </source>
</evidence>
<sequence length="116" mass="12345">MHVVPIAQAPAYTAPGHMQMAMQRLQGMEAGPSDSVWIGCSLLEPGGGTTLAASDIEKFYVCLEGVVQITAKAGDNSQETHLKPLDSCRIAPGEARQLFNPGTTPARLLLVMPQRT</sequence>
<dbReference type="CDD" id="cd20299">
    <property type="entry name" value="cupin_YP766765-like"/>
    <property type="match status" value="1"/>
</dbReference>
<accession>A0A373FE42</accession>
<protein>
    <submittedName>
        <fullName evidence="1">Cupin domain-containing protein</fullName>
    </submittedName>
</protein>
<dbReference type="InterPro" id="IPR014710">
    <property type="entry name" value="RmlC-like_jellyroll"/>
</dbReference>
<reference evidence="1 2" key="1">
    <citation type="submission" date="2018-08" db="EMBL/GenBank/DDBJ databases">
        <title>Comamonas testosteroni strain SWCO2.</title>
        <authorList>
            <person name="Jiang N."/>
            <person name="Zhang X.Z."/>
        </authorList>
    </citation>
    <scope>NUCLEOTIDE SEQUENCE [LARGE SCALE GENOMIC DNA]</scope>
    <source>
        <strain evidence="1 2">SWCO2</strain>
    </source>
</reference>